<dbReference type="PROSITE" id="PS50894">
    <property type="entry name" value="HPT"/>
    <property type="match status" value="1"/>
</dbReference>
<organism evidence="4 5">
    <name type="scientific">Algoriphagus locisalis</name>
    <dbReference type="NCBI Taxonomy" id="305507"/>
    <lineage>
        <taxon>Bacteria</taxon>
        <taxon>Pseudomonadati</taxon>
        <taxon>Bacteroidota</taxon>
        <taxon>Cytophagia</taxon>
        <taxon>Cytophagales</taxon>
        <taxon>Cyclobacteriaceae</taxon>
        <taxon>Algoriphagus</taxon>
    </lineage>
</organism>
<feature type="modified residue" description="Phosphohistidine" evidence="1">
    <location>
        <position position="75"/>
    </location>
</feature>
<dbReference type="SUPFAM" id="SSF47226">
    <property type="entry name" value="Histidine-containing phosphotransfer domain, HPT domain"/>
    <property type="match status" value="1"/>
</dbReference>
<evidence type="ECO:0000256" key="2">
    <source>
        <dbReference type="SAM" id="Coils"/>
    </source>
</evidence>
<gene>
    <name evidence="4" type="ORF">SAMN04489724_1153</name>
</gene>
<name>A0A1I6YQA3_9BACT</name>
<evidence type="ECO:0000313" key="5">
    <source>
        <dbReference type="Proteomes" id="UP000199673"/>
    </source>
</evidence>
<dbReference type="InterPro" id="IPR008207">
    <property type="entry name" value="Sig_transdc_His_kin_Hpt_dom"/>
</dbReference>
<dbReference type="STRING" id="305507.SAMN04489724_1153"/>
<keyword evidence="5" id="KW-1185">Reference proteome</keyword>
<proteinExistence type="predicted"/>
<dbReference type="InterPro" id="IPR036641">
    <property type="entry name" value="HPT_dom_sf"/>
</dbReference>
<sequence>MKTVPNALFTFYTFFLPNMYQYISEQSIYQYFGDDEPEMIREMVQIILDTNIHDLKELDIYYNQNEFPTVKKRCHKAKPSMSYIGAQKTRKLLEEIENNPDKYRELNDNLQTQLIAIEAELNQFLEELN</sequence>
<keyword evidence="2" id="KW-0175">Coiled coil</keyword>
<keyword evidence="1" id="KW-0597">Phosphoprotein</keyword>
<dbReference type="Gene3D" id="1.20.120.160">
    <property type="entry name" value="HPT domain"/>
    <property type="match status" value="1"/>
</dbReference>
<dbReference type="EMBL" id="FPBF01000001">
    <property type="protein sequence ID" value="SFT52603.1"/>
    <property type="molecule type" value="Genomic_DNA"/>
</dbReference>
<dbReference type="RefSeq" id="WP_244545451.1">
    <property type="nucleotide sequence ID" value="NZ_FPBF01000001.1"/>
</dbReference>
<evidence type="ECO:0000259" key="3">
    <source>
        <dbReference type="PROSITE" id="PS50894"/>
    </source>
</evidence>
<feature type="domain" description="HPt" evidence="3">
    <location>
        <begin position="36"/>
        <end position="129"/>
    </location>
</feature>
<dbReference type="Proteomes" id="UP000199673">
    <property type="component" value="Unassembled WGS sequence"/>
</dbReference>
<protein>
    <submittedName>
        <fullName evidence="4">HPt (Histidine-containing phosphotransfer) domain-containing protein</fullName>
    </submittedName>
</protein>
<dbReference type="GO" id="GO:0000160">
    <property type="term" value="P:phosphorelay signal transduction system"/>
    <property type="evidence" value="ECO:0007669"/>
    <property type="project" value="InterPro"/>
</dbReference>
<reference evidence="5" key="1">
    <citation type="submission" date="2016-10" db="EMBL/GenBank/DDBJ databases">
        <authorList>
            <person name="Varghese N."/>
            <person name="Submissions S."/>
        </authorList>
    </citation>
    <scope>NUCLEOTIDE SEQUENCE [LARGE SCALE GENOMIC DNA]</scope>
    <source>
        <strain evidence="5">DSM 23445</strain>
    </source>
</reference>
<evidence type="ECO:0000256" key="1">
    <source>
        <dbReference type="PROSITE-ProRule" id="PRU00110"/>
    </source>
</evidence>
<dbReference type="GO" id="GO:0004672">
    <property type="term" value="F:protein kinase activity"/>
    <property type="evidence" value="ECO:0007669"/>
    <property type="project" value="UniProtKB-ARBA"/>
</dbReference>
<evidence type="ECO:0000313" key="4">
    <source>
        <dbReference type="EMBL" id="SFT52603.1"/>
    </source>
</evidence>
<dbReference type="AlphaFoldDB" id="A0A1I6YQA3"/>
<accession>A0A1I6YQA3</accession>
<feature type="coiled-coil region" evidence="2">
    <location>
        <begin position="93"/>
        <end position="127"/>
    </location>
</feature>